<dbReference type="Proteomes" id="UP001518140">
    <property type="component" value="Unassembled WGS sequence"/>
</dbReference>
<feature type="compositionally biased region" description="Basic residues" evidence="1">
    <location>
        <begin position="60"/>
        <end position="70"/>
    </location>
</feature>
<dbReference type="RefSeq" id="WP_165344114.1">
    <property type="nucleotide sequence ID" value="NZ_JAAKZX010000191.1"/>
</dbReference>
<dbReference type="InterPro" id="IPR036237">
    <property type="entry name" value="Xyl_isomerase-like_sf"/>
</dbReference>
<gene>
    <name evidence="2" type="ORF">G6048_37790</name>
</gene>
<organism evidence="2 3">
    <name type="scientific">Streptomyces ureilyticus</name>
    <dbReference type="NCBI Taxonomy" id="1775131"/>
    <lineage>
        <taxon>Bacteria</taxon>
        <taxon>Bacillati</taxon>
        <taxon>Actinomycetota</taxon>
        <taxon>Actinomycetes</taxon>
        <taxon>Kitasatosporales</taxon>
        <taxon>Streptomycetaceae</taxon>
        <taxon>Streptomyces</taxon>
    </lineage>
</organism>
<evidence type="ECO:0000313" key="2">
    <source>
        <dbReference type="EMBL" id="NGO47600.1"/>
    </source>
</evidence>
<sequence>MRKSIATVCLGGSPPEKLSAAAQAGFHGLETFEEDLLARCHGPEEILAPPPSERADPARGRRSAPGHAYRRIGGARSVRSGQYGQIGGLVTKWPPR</sequence>
<evidence type="ECO:0000256" key="1">
    <source>
        <dbReference type="SAM" id="MobiDB-lite"/>
    </source>
</evidence>
<comment type="caution">
    <text evidence="2">The sequence shown here is derived from an EMBL/GenBank/DDBJ whole genome shotgun (WGS) entry which is preliminary data.</text>
</comment>
<evidence type="ECO:0000313" key="3">
    <source>
        <dbReference type="Proteomes" id="UP001518140"/>
    </source>
</evidence>
<keyword evidence="3" id="KW-1185">Reference proteome</keyword>
<dbReference type="EMBL" id="JAAKZX010000191">
    <property type="protein sequence ID" value="NGO47600.1"/>
    <property type="molecule type" value="Genomic_DNA"/>
</dbReference>
<protein>
    <recommendedName>
        <fullName evidence="4">Xylose isomerase-like TIM barrel domain-containing protein</fullName>
    </recommendedName>
</protein>
<evidence type="ECO:0008006" key="4">
    <source>
        <dbReference type="Google" id="ProtNLM"/>
    </source>
</evidence>
<proteinExistence type="predicted"/>
<reference evidence="2 3" key="1">
    <citation type="submission" date="2020-02" db="EMBL/GenBank/DDBJ databases">
        <title>Whole-genome analyses of novel actinobacteria.</title>
        <authorList>
            <person name="Sahin N."/>
            <person name="Tokatli A."/>
        </authorList>
    </citation>
    <scope>NUCLEOTIDE SEQUENCE [LARGE SCALE GENOMIC DNA]</scope>
    <source>
        <strain evidence="2 3">YC419</strain>
    </source>
</reference>
<accession>A0ABX0E3Y5</accession>
<feature type="region of interest" description="Disordered" evidence="1">
    <location>
        <begin position="43"/>
        <end position="76"/>
    </location>
</feature>
<dbReference type="SUPFAM" id="SSF51658">
    <property type="entry name" value="Xylose isomerase-like"/>
    <property type="match status" value="1"/>
</dbReference>
<name>A0ABX0E3Y5_9ACTN</name>